<feature type="domain" description="Peripheral subunit-binding (PSBD)" evidence="9">
    <location>
        <begin position="175"/>
        <end position="212"/>
    </location>
</feature>
<gene>
    <name evidence="10" type="ORF">ACFSW7_04920</name>
</gene>
<evidence type="ECO:0000259" key="9">
    <source>
        <dbReference type="PROSITE" id="PS51826"/>
    </source>
</evidence>
<evidence type="ECO:0000313" key="11">
    <source>
        <dbReference type="Proteomes" id="UP001597492"/>
    </source>
</evidence>
<evidence type="ECO:0000259" key="8">
    <source>
        <dbReference type="PROSITE" id="PS50968"/>
    </source>
</evidence>
<feature type="domain" description="Lipoyl-binding" evidence="8">
    <location>
        <begin position="2"/>
        <end position="77"/>
    </location>
</feature>
<feature type="region of interest" description="Disordered" evidence="7">
    <location>
        <begin position="84"/>
        <end position="111"/>
    </location>
</feature>
<dbReference type="Proteomes" id="UP001597492">
    <property type="component" value="Unassembled WGS sequence"/>
</dbReference>
<sequence length="467" mass="49625">MTREFILPDLGEGLVEATIVDWKVAVGDEVTIDQIVVEVESAKSIVELPVPYAGTVSALGGEVGDTLNAGDVLLTVGAAAEAVTDAPAPATPELDARQPAPAERADGTAVESTSGAVLVGYGTNDAEARLRRPEGGRFKRRSTCATPAGLAKDAAAHRSADPSKLHLDATRNSPVMSPLVRREAKDAGFDARHLSGSGPNGLVLRGDVRDAIAKLREEVPATADFAADDTATAPGDPDEFAHRRIPLTGMRAVTAKHMAASHAEVPKATIWLDVDVTPLAELRARLQRATGEKFSFTTLIGRLVVKGLKRYPRLNSTFDGDAVVEHGRINLGLAAQTPRGLAVPVVHHTESMDLPELRDAIAKVVTAAGEGKFPPEQLRGGTFTLNNYGGFGVDGATPIINLPEAAMLGIGRIKERPWAVEGELTVRKVATFSFVFDHRVCDGQEASDFLTFVTDRIENPELQLLDR</sequence>
<dbReference type="PANTHER" id="PTHR43178">
    <property type="entry name" value="DIHYDROLIPOAMIDE ACETYLTRANSFERASE COMPONENT OF PYRUVATE DEHYDROGENASE COMPLEX"/>
    <property type="match status" value="1"/>
</dbReference>
<dbReference type="InterPro" id="IPR003016">
    <property type="entry name" value="2-oxoA_DH_lipoyl-BS"/>
</dbReference>
<evidence type="ECO:0000256" key="2">
    <source>
        <dbReference type="ARBA" id="ARBA00007317"/>
    </source>
</evidence>
<dbReference type="Pfam" id="PF02817">
    <property type="entry name" value="E3_binding"/>
    <property type="match status" value="1"/>
</dbReference>
<organism evidence="10 11">
    <name type="scientific">Gulosibacter faecalis</name>
    <dbReference type="NCBI Taxonomy" id="272240"/>
    <lineage>
        <taxon>Bacteria</taxon>
        <taxon>Bacillati</taxon>
        <taxon>Actinomycetota</taxon>
        <taxon>Actinomycetes</taxon>
        <taxon>Micrococcales</taxon>
        <taxon>Microbacteriaceae</taxon>
        <taxon>Gulosibacter</taxon>
    </lineage>
</organism>
<keyword evidence="4 6" id="KW-0450">Lipoyl</keyword>
<comment type="cofactor">
    <cofactor evidence="1 6">
        <name>(R)-lipoate</name>
        <dbReference type="ChEBI" id="CHEBI:83088"/>
    </cofactor>
</comment>
<keyword evidence="11" id="KW-1185">Reference proteome</keyword>
<dbReference type="InterPro" id="IPR004167">
    <property type="entry name" value="PSBD"/>
</dbReference>
<dbReference type="InterPro" id="IPR036625">
    <property type="entry name" value="E3-bd_dom_sf"/>
</dbReference>
<keyword evidence="3 6" id="KW-0808">Transferase</keyword>
<dbReference type="GO" id="GO:0016746">
    <property type="term" value="F:acyltransferase activity"/>
    <property type="evidence" value="ECO:0007669"/>
    <property type="project" value="UniProtKB-KW"/>
</dbReference>
<comment type="similarity">
    <text evidence="2 6">Belongs to the 2-oxoacid dehydrogenase family.</text>
</comment>
<name>A0ABW5UZE7_9MICO</name>
<dbReference type="InterPro" id="IPR050743">
    <property type="entry name" value="2-oxoacid_DH_E2_comp"/>
</dbReference>
<evidence type="ECO:0000256" key="5">
    <source>
        <dbReference type="ARBA" id="ARBA00023315"/>
    </source>
</evidence>
<dbReference type="EMBL" id="JBHUNE010000003">
    <property type="protein sequence ID" value="MFD2757720.1"/>
    <property type="molecule type" value="Genomic_DNA"/>
</dbReference>
<keyword evidence="5 6" id="KW-0012">Acyltransferase</keyword>
<dbReference type="SUPFAM" id="SSF47005">
    <property type="entry name" value="Peripheral subunit-binding domain of 2-oxo acid dehydrogenase complex"/>
    <property type="match status" value="1"/>
</dbReference>
<dbReference type="PANTHER" id="PTHR43178:SF5">
    <property type="entry name" value="LIPOAMIDE ACYLTRANSFERASE COMPONENT OF BRANCHED-CHAIN ALPHA-KETO ACID DEHYDROGENASE COMPLEX, MITOCHONDRIAL"/>
    <property type="match status" value="1"/>
</dbReference>
<proteinExistence type="inferred from homology"/>
<evidence type="ECO:0000313" key="10">
    <source>
        <dbReference type="EMBL" id="MFD2757720.1"/>
    </source>
</evidence>
<dbReference type="PROSITE" id="PS00189">
    <property type="entry name" value="LIPOYL"/>
    <property type="match status" value="1"/>
</dbReference>
<evidence type="ECO:0000256" key="4">
    <source>
        <dbReference type="ARBA" id="ARBA00022823"/>
    </source>
</evidence>
<comment type="caution">
    <text evidence="10">The sequence shown here is derived from an EMBL/GenBank/DDBJ whole genome shotgun (WGS) entry which is preliminary data.</text>
</comment>
<protein>
    <recommendedName>
        <fullName evidence="6">Dihydrolipoamide acetyltransferase component of pyruvate dehydrogenase complex</fullName>
        <ecNumber evidence="6">2.3.1.-</ecNumber>
    </recommendedName>
</protein>
<dbReference type="Gene3D" id="3.30.559.10">
    <property type="entry name" value="Chloramphenicol acetyltransferase-like domain"/>
    <property type="match status" value="1"/>
</dbReference>
<dbReference type="InterPro" id="IPR000089">
    <property type="entry name" value="Biotin_lipoyl"/>
</dbReference>
<dbReference type="SUPFAM" id="SSF51230">
    <property type="entry name" value="Single hybrid motif"/>
    <property type="match status" value="1"/>
</dbReference>
<dbReference type="InterPro" id="IPR011053">
    <property type="entry name" value="Single_hybrid_motif"/>
</dbReference>
<dbReference type="CDD" id="cd06849">
    <property type="entry name" value="lipoyl_domain"/>
    <property type="match status" value="1"/>
</dbReference>
<evidence type="ECO:0000256" key="6">
    <source>
        <dbReference type="RuleBase" id="RU003423"/>
    </source>
</evidence>
<evidence type="ECO:0000256" key="3">
    <source>
        <dbReference type="ARBA" id="ARBA00022679"/>
    </source>
</evidence>
<dbReference type="SUPFAM" id="SSF52777">
    <property type="entry name" value="CoA-dependent acyltransferases"/>
    <property type="match status" value="1"/>
</dbReference>
<reference evidence="11" key="1">
    <citation type="journal article" date="2019" name="Int. J. Syst. Evol. Microbiol.">
        <title>The Global Catalogue of Microorganisms (GCM) 10K type strain sequencing project: providing services to taxonomists for standard genome sequencing and annotation.</title>
        <authorList>
            <consortium name="The Broad Institute Genomics Platform"/>
            <consortium name="The Broad Institute Genome Sequencing Center for Infectious Disease"/>
            <person name="Wu L."/>
            <person name="Ma J."/>
        </authorList>
    </citation>
    <scope>NUCLEOTIDE SEQUENCE [LARGE SCALE GENOMIC DNA]</scope>
    <source>
        <strain evidence="11">TISTR 1514</strain>
    </source>
</reference>
<dbReference type="InterPro" id="IPR023213">
    <property type="entry name" value="CAT-like_dom_sf"/>
</dbReference>
<evidence type="ECO:0000256" key="1">
    <source>
        <dbReference type="ARBA" id="ARBA00001938"/>
    </source>
</evidence>
<accession>A0ABW5UZE7</accession>
<dbReference type="Pfam" id="PF00198">
    <property type="entry name" value="2-oxoacid_dh"/>
    <property type="match status" value="1"/>
</dbReference>
<dbReference type="PROSITE" id="PS50968">
    <property type="entry name" value="BIOTINYL_LIPOYL"/>
    <property type="match status" value="1"/>
</dbReference>
<dbReference type="InterPro" id="IPR001078">
    <property type="entry name" value="2-oxoacid_DH_actylTfrase"/>
</dbReference>
<evidence type="ECO:0000256" key="7">
    <source>
        <dbReference type="SAM" id="MobiDB-lite"/>
    </source>
</evidence>
<dbReference type="EC" id="2.3.1.-" evidence="6"/>
<dbReference type="Gene3D" id="4.10.320.10">
    <property type="entry name" value="E3-binding domain"/>
    <property type="match status" value="1"/>
</dbReference>
<feature type="compositionally biased region" description="Low complexity" evidence="7">
    <location>
        <begin position="84"/>
        <end position="93"/>
    </location>
</feature>
<dbReference type="Gene3D" id="2.40.50.100">
    <property type="match status" value="1"/>
</dbReference>
<dbReference type="PROSITE" id="PS51826">
    <property type="entry name" value="PSBD"/>
    <property type="match status" value="1"/>
</dbReference>
<dbReference type="Pfam" id="PF00364">
    <property type="entry name" value="Biotin_lipoyl"/>
    <property type="match status" value="1"/>
</dbReference>
<dbReference type="RefSeq" id="WP_019618289.1">
    <property type="nucleotide sequence ID" value="NZ_JBHUNE010000003.1"/>
</dbReference>